<dbReference type="GO" id="GO:0005829">
    <property type="term" value="C:cytosol"/>
    <property type="evidence" value="ECO:0007669"/>
    <property type="project" value="TreeGrafter"/>
</dbReference>
<name>A0A0S2W6P8_9FIRM</name>
<dbReference type="PATRIC" id="fig|1297617.4.peg.2723"/>
<evidence type="ECO:0000313" key="13">
    <source>
        <dbReference type="Proteomes" id="UP000064844"/>
    </source>
</evidence>
<dbReference type="InterPro" id="IPR036388">
    <property type="entry name" value="WH-like_DNA-bd_sf"/>
</dbReference>
<dbReference type="eggNOG" id="COG0745">
    <property type="taxonomic scope" value="Bacteria"/>
</dbReference>
<dbReference type="GO" id="GO:0032993">
    <property type="term" value="C:protein-DNA complex"/>
    <property type="evidence" value="ECO:0007669"/>
    <property type="project" value="TreeGrafter"/>
</dbReference>
<evidence type="ECO:0000256" key="7">
    <source>
        <dbReference type="ARBA" id="ARBA00024867"/>
    </source>
</evidence>
<keyword evidence="2 8" id="KW-0597">Phosphoprotein</keyword>
<dbReference type="PROSITE" id="PS50110">
    <property type="entry name" value="RESPONSE_REGULATORY"/>
    <property type="match status" value="1"/>
</dbReference>
<dbReference type="InterPro" id="IPR039420">
    <property type="entry name" value="WalR-like"/>
</dbReference>
<dbReference type="Gene3D" id="6.10.250.690">
    <property type="match status" value="1"/>
</dbReference>
<dbReference type="GO" id="GO:0000976">
    <property type="term" value="F:transcription cis-regulatory region binding"/>
    <property type="evidence" value="ECO:0007669"/>
    <property type="project" value="TreeGrafter"/>
</dbReference>
<dbReference type="Proteomes" id="UP000064844">
    <property type="component" value="Chromosome"/>
</dbReference>
<dbReference type="SMART" id="SM00862">
    <property type="entry name" value="Trans_reg_C"/>
    <property type="match status" value="1"/>
</dbReference>
<gene>
    <name evidence="12" type="ORF">IB211_02646c</name>
</gene>
<keyword evidence="5 9" id="KW-0238">DNA-binding</keyword>
<dbReference type="Gene3D" id="1.10.10.10">
    <property type="entry name" value="Winged helix-like DNA-binding domain superfamily/Winged helix DNA-binding domain"/>
    <property type="match status" value="1"/>
</dbReference>
<dbReference type="Pfam" id="PF00072">
    <property type="entry name" value="Response_reg"/>
    <property type="match status" value="1"/>
</dbReference>
<feature type="domain" description="OmpR/PhoB-type" evidence="11">
    <location>
        <begin position="129"/>
        <end position="222"/>
    </location>
</feature>
<comment type="function">
    <text evidence="7">May play the central regulatory role in sporulation. It may be an element of the effector pathway responsible for the activation of sporulation genes in response to nutritional stress. Spo0A may act in concert with spo0H (a sigma factor) to control the expression of some genes that are critical to the sporulation process.</text>
</comment>
<evidence type="ECO:0000256" key="5">
    <source>
        <dbReference type="ARBA" id="ARBA00023125"/>
    </source>
</evidence>
<keyword evidence="6" id="KW-0804">Transcription</keyword>
<evidence type="ECO:0000256" key="3">
    <source>
        <dbReference type="ARBA" id="ARBA00023012"/>
    </source>
</evidence>
<dbReference type="KEGG" id="ibu:IB211_02646c"/>
<evidence type="ECO:0000256" key="9">
    <source>
        <dbReference type="PROSITE-ProRule" id="PRU01091"/>
    </source>
</evidence>
<dbReference type="Pfam" id="PF00486">
    <property type="entry name" value="Trans_reg_C"/>
    <property type="match status" value="1"/>
</dbReference>
<proteinExistence type="predicted"/>
<feature type="DNA-binding region" description="OmpR/PhoB-type" evidence="9">
    <location>
        <begin position="129"/>
        <end position="222"/>
    </location>
</feature>
<evidence type="ECO:0000256" key="1">
    <source>
        <dbReference type="ARBA" id="ARBA00018672"/>
    </source>
</evidence>
<dbReference type="STRING" id="1297617.IB211_02646c"/>
<dbReference type="SUPFAM" id="SSF52172">
    <property type="entry name" value="CheY-like"/>
    <property type="match status" value="1"/>
</dbReference>
<dbReference type="InterPro" id="IPR011006">
    <property type="entry name" value="CheY-like_superfamily"/>
</dbReference>
<dbReference type="SUPFAM" id="SSF46894">
    <property type="entry name" value="C-terminal effector domain of the bipartite response regulators"/>
    <property type="match status" value="1"/>
</dbReference>
<protein>
    <recommendedName>
        <fullName evidence="1">Stage 0 sporulation protein A homolog</fullName>
    </recommendedName>
</protein>
<evidence type="ECO:0000256" key="2">
    <source>
        <dbReference type="ARBA" id="ARBA00022553"/>
    </source>
</evidence>
<accession>A0A0S2W6P8</accession>
<dbReference type="CDD" id="cd00383">
    <property type="entry name" value="trans_reg_C"/>
    <property type="match status" value="1"/>
</dbReference>
<dbReference type="InterPro" id="IPR001867">
    <property type="entry name" value="OmpR/PhoB-type_DNA-bd"/>
</dbReference>
<evidence type="ECO:0000313" key="12">
    <source>
        <dbReference type="EMBL" id="ALP95037.1"/>
    </source>
</evidence>
<feature type="modified residue" description="4-aspartylphosphate" evidence="8">
    <location>
        <position position="53"/>
    </location>
</feature>
<evidence type="ECO:0000259" key="10">
    <source>
        <dbReference type="PROSITE" id="PS50110"/>
    </source>
</evidence>
<dbReference type="PROSITE" id="PS51755">
    <property type="entry name" value="OMPR_PHOB"/>
    <property type="match status" value="1"/>
</dbReference>
<organism evidence="12 13">
    <name type="scientific">Intestinimonas butyriciproducens</name>
    <dbReference type="NCBI Taxonomy" id="1297617"/>
    <lineage>
        <taxon>Bacteria</taxon>
        <taxon>Bacillati</taxon>
        <taxon>Bacillota</taxon>
        <taxon>Clostridia</taxon>
        <taxon>Eubacteriales</taxon>
        <taxon>Intestinimonas</taxon>
    </lineage>
</organism>
<reference evidence="12 13" key="1">
    <citation type="journal article" date="2015" name="Nat. Commun.">
        <title>Production of butyrate from lysine and the Amadori product fructoselysine by a human gut commensal.</title>
        <authorList>
            <person name="Bui T.P."/>
            <person name="Ritari J."/>
            <person name="Boeren S."/>
            <person name="de Waard P."/>
            <person name="Plugge C.M."/>
            <person name="de Vos W.M."/>
        </authorList>
    </citation>
    <scope>NUCLEOTIDE SEQUENCE [LARGE SCALE GENOMIC DNA]</scope>
    <source>
        <strain evidence="12 13">AF211</strain>
    </source>
</reference>
<dbReference type="EMBL" id="CP011307">
    <property type="protein sequence ID" value="ALP95037.1"/>
    <property type="molecule type" value="Genomic_DNA"/>
</dbReference>
<reference evidence="13" key="2">
    <citation type="submission" date="2015-04" db="EMBL/GenBank/DDBJ databases">
        <title>A butyrogenic pathway from the amino acid lysine in a human gut commensal.</title>
        <authorList>
            <person name="de Vos W.M."/>
            <person name="Bui N.T.P."/>
            <person name="Plugge C.M."/>
            <person name="Ritari J."/>
        </authorList>
    </citation>
    <scope>NUCLEOTIDE SEQUENCE [LARGE SCALE GENOMIC DNA]</scope>
    <source>
        <strain evidence="13">AF211</strain>
    </source>
</reference>
<keyword evidence="3" id="KW-0902">Two-component regulatory system</keyword>
<keyword evidence="4" id="KW-0805">Transcription regulation</keyword>
<dbReference type="FunFam" id="1.10.10.10:FF:000018">
    <property type="entry name" value="DNA-binding response regulator ResD"/>
    <property type="match status" value="1"/>
</dbReference>
<dbReference type="InterPro" id="IPR001789">
    <property type="entry name" value="Sig_transdc_resp-reg_receiver"/>
</dbReference>
<evidence type="ECO:0000259" key="11">
    <source>
        <dbReference type="PROSITE" id="PS51755"/>
    </source>
</evidence>
<evidence type="ECO:0000256" key="8">
    <source>
        <dbReference type="PROSITE-ProRule" id="PRU00169"/>
    </source>
</evidence>
<dbReference type="RefSeq" id="WP_058118295.1">
    <property type="nucleotide sequence ID" value="NZ_CP011307.1"/>
</dbReference>
<evidence type="ECO:0000256" key="6">
    <source>
        <dbReference type="ARBA" id="ARBA00023163"/>
    </source>
</evidence>
<dbReference type="AlphaFoldDB" id="A0A0S2W6P8"/>
<feature type="domain" description="Response regulatory" evidence="10">
    <location>
        <begin position="4"/>
        <end position="120"/>
    </location>
</feature>
<dbReference type="PANTHER" id="PTHR48111">
    <property type="entry name" value="REGULATOR OF RPOS"/>
    <property type="match status" value="1"/>
</dbReference>
<dbReference type="GO" id="GO:0000156">
    <property type="term" value="F:phosphorelay response regulator activity"/>
    <property type="evidence" value="ECO:0007669"/>
    <property type="project" value="TreeGrafter"/>
</dbReference>
<dbReference type="Gene3D" id="3.40.50.2300">
    <property type="match status" value="1"/>
</dbReference>
<dbReference type="PANTHER" id="PTHR48111:SF1">
    <property type="entry name" value="TWO-COMPONENT RESPONSE REGULATOR ORR33"/>
    <property type="match status" value="1"/>
</dbReference>
<keyword evidence="13" id="KW-1185">Reference proteome</keyword>
<dbReference type="GO" id="GO:0006355">
    <property type="term" value="P:regulation of DNA-templated transcription"/>
    <property type="evidence" value="ECO:0007669"/>
    <property type="project" value="InterPro"/>
</dbReference>
<sequence length="222" mass="25050">MPETIVIIEDDESIREMLRYYFRSVGYEVGCFESGEAYFETGGELKPSLFILDIMLPGMDGLEILRRLQADADLGDVPVLMLTARTSEMDKVKGLEGGADDYVVKPFGIMELQARVKALLRRTGRPRSEAVITCGDLEIDPAAREVRKNGALVELTYKEFELLRLLASRRGMVLTRDDILQAVWDYDFAGETRTVDMHVKTLRQKLGDGYIQTVRGVGYKMP</sequence>
<dbReference type="InterPro" id="IPR016032">
    <property type="entry name" value="Sig_transdc_resp-reg_C-effctor"/>
</dbReference>
<evidence type="ECO:0000256" key="4">
    <source>
        <dbReference type="ARBA" id="ARBA00023015"/>
    </source>
</evidence>
<dbReference type="SMART" id="SM00448">
    <property type="entry name" value="REC"/>
    <property type="match status" value="1"/>
</dbReference>